<dbReference type="GO" id="GO:0004601">
    <property type="term" value="F:peroxidase activity"/>
    <property type="evidence" value="ECO:0007669"/>
    <property type="project" value="UniProtKB-KW"/>
</dbReference>
<dbReference type="Proteomes" id="UP000281468">
    <property type="component" value="Unassembled WGS sequence"/>
</dbReference>
<evidence type="ECO:0000313" key="9">
    <source>
        <dbReference type="EMBL" id="RMZ13476.1"/>
    </source>
</evidence>
<evidence type="ECO:0000256" key="3">
    <source>
        <dbReference type="ARBA" id="ARBA00022617"/>
    </source>
</evidence>
<keyword evidence="6" id="KW-0408">Iron</keyword>
<comment type="caution">
    <text evidence="9">The sequence shown here is derived from an EMBL/GenBank/DDBJ whole genome shotgun (WGS) entry which is preliminary data.</text>
</comment>
<proteinExistence type="inferred from homology"/>
<dbReference type="PANTHER" id="PTHR33577">
    <property type="entry name" value="STERIGMATOCYSTIN BIOSYNTHESIS PEROXIDASE STCC-RELATED"/>
    <property type="match status" value="1"/>
</dbReference>
<organism evidence="9 10">
    <name type="scientific">Hortaea werneckii</name>
    <name type="common">Black yeast</name>
    <name type="synonym">Cladosporium werneckii</name>
    <dbReference type="NCBI Taxonomy" id="91943"/>
    <lineage>
        <taxon>Eukaryota</taxon>
        <taxon>Fungi</taxon>
        <taxon>Dikarya</taxon>
        <taxon>Ascomycota</taxon>
        <taxon>Pezizomycotina</taxon>
        <taxon>Dothideomycetes</taxon>
        <taxon>Dothideomycetidae</taxon>
        <taxon>Mycosphaerellales</taxon>
        <taxon>Teratosphaeriaceae</taxon>
        <taxon>Hortaea</taxon>
    </lineage>
</organism>
<evidence type="ECO:0000256" key="4">
    <source>
        <dbReference type="ARBA" id="ARBA00022723"/>
    </source>
</evidence>
<sequence length="482" mass="52708">MIVSIVHPTSNDRILIAHLDLLFHNSRALFFVCYSLDLTIFRITTKMKTFTTVAISAAFLASNVHAFPTMAMDALTEPLKADAFNVKRTAEIHARQGAAPPQGAGALPAVPPPFDAKAQYVSNKGKYKFVPPGPGDARGECPGLNALANHNYLPHNGYATIQQFIDATNTGFGMAKDLGGFLALYGALVDGNLLGWSINGGPHIGIGGSHNNYEADSSPLKSDLNQYGSNQKLIKDQFYSLYNRQPDAATANYNLEVLRDFRKERYYESIQKNPYYSYLPFTGIEVSQAAFTFIYRFMSNKSAENPEGVLNKDVLKSFMAIYGDDEENLHWKRGYERFPDNFYKRNPTDEYSIPYFEADILYFAETVPEVLELGCNHGAVNTFNTIDAATLSNGAYTAEQAAKNPLCFASAFAKVEIPLITGLSNSQLKPVFDSLNTLTSNMNCASIGSVNQSALTACPGFSFYGGPTGPVAKGAIQDPVLN</sequence>
<dbReference type="GO" id="GO:0046872">
    <property type="term" value="F:metal ion binding"/>
    <property type="evidence" value="ECO:0007669"/>
    <property type="project" value="UniProtKB-KW"/>
</dbReference>
<comment type="cofactor">
    <cofactor evidence="1">
        <name>heme b</name>
        <dbReference type="ChEBI" id="CHEBI:60344"/>
    </cofactor>
</comment>
<dbReference type="InterPro" id="IPR036851">
    <property type="entry name" value="Chloroperoxidase-like_sf"/>
</dbReference>
<protein>
    <recommendedName>
        <fullName evidence="8">Heme haloperoxidase family profile domain-containing protein</fullName>
    </recommendedName>
</protein>
<keyword evidence="3" id="KW-0349">Heme</keyword>
<feature type="domain" description="Heme haloperoxidase family profile" evidence="8">
    <location>
        <begin position="125"/>
        <end position="362"/>
    </location>
</feature>
<dbReference type="Pfam" id="PF01328">
    <property type="entry name" value="Peroxidase_2"/>
    <property type="match status" value="1"/>
</dbReference>
<keyword evidence="4" id="KW-0479">Metal-binding</keyword>
<reference evidence="9 10" key="1">
    <citation type="journal article" date="2018" name="BMC Genomics">
        <title>Genomic evidence for intraspecific hybridization in a clonal and extremely halotolerant yeast.</title>
        <authorList>
            <person name="Gostincar C."/>
            <person name="Stajich J.E."/>
            <person name="Zupancic J."/>
            <person name="Zalar P."/>
            <person name="Gunde-Cimerman N."/>
        </authorList>
    </citation>
    <scope>NUCLEOTIDE SEQUENCE [LARGE SCALE GENOMIC DNA]</scope>
    <source>
        <strain evidence="9 10">EXF-171</strain>
    </source>
</reference>
<dbReference type="PANTHER" id="PTHR33577:SF1">
    <property type="entry name" value="HEME HALOPEROXIDASE FAMILY PROFILE DOMAIN-CONTAINING PROTEIN"/>
    <property type="match status" value="1"/>
</dbReference>
<name>A0A3M7HK00_HORWE</name>
<dbReference type="EMBL" id="QWIQ01000042">
    <property type="protein sequence ID" value="RMZ13476.1"/>
    <property type="molecule type" value="Genomic_DNA"/>
</dbReference>
<keyword evidence="5" id="KW-0560">Oxidoreductase</keyword>
<evidence type="ECO:0000256" key="5">
    <source>
        <dbReference type="ARBA" id="ARBA00023002"/>
    </source>
</evidence>
<dbReference type="AlphaFoldDB" id="A0A3M7HK00"/>
<dbReference type="SUPFAM" id="SSF47571">
    <property type="entry name" value="Cloroperoxidase"/>
    <property type="match status" value="1"/>
</dbReference>
<dbReference type="PROSITE" id="PS51405">
    <property type="entry name" value="HEME_HALOPEROXIDASE"/>
    <property type="match status" value="1"/>
</dbReference>
<dbReference type="InterPro" id="IPR000028">
    <property type="entry name" value="Chloroperoxidase"/>
</dbReference>
<gene>
    <name evidence="9" type="ORF">D0862_02322</name>
</gene>
<evidence type="ECO:0000256" key="1">
    <source>
        <dbReference type="ARBA" id="ARBA00001970"/>
    </source>
</evidence>
<evidence type="ECO:0000256" key="7">
    <source>
        <dbReference type="ARBA" id="ARBA00025795"/>
    </source>
</evidence>
<keyword evidence="2" id="KW-0575">Peroxidase</keyword>
<comment type="similarity">
    <text evidence="7">Belongs to the chloroperoxidase family.</text>
</comment>
<evidence type="ECO:0000256" key="2">
    <source>
        <dbReference type="ARBA" id="ARBA00022559"/>
    </source>
</evidence>
<evidence type="ECO:0000313" key="10">
    <source>
        <dbReference type="Proteomes" id="UP000281468"/>
    </source>
</evidence>
<dbReference type="Gene3D" id="1.10.489.10">
    <property type="entry name" value="Chloroperoxidase-like"/>
    <property type="match status" value="1"/>
</dbReference>
<evidence type="ECO:0000256" key="6">
    <source>
        <dbReference type="ARBA" id="ARBA00023004"/>
    </source>
</evidence>
<dbReference type="VEuPathDB" id="FungiDB:BTJ68_12398"/>
<evidence type="ECO:0000259" key="8">
    <source>
        <dbReference type="PROSITE" id="PS51405"/>
    </source>
</evidence>
<accession>A0A3M7HK00</accession>